<proteinExistence type="predicted"/>
<feature type="region of interest" description="Disordered" evidence="1">
    <location>
        <begin position="97"/>
        <end position="124"/>
    </location>
</feature>
<dbReference type="Proteomes" id="UP001600888">
    <property type="component" value="Unassembled WGS sequence"/>
</dbReference>
<evidence type="ECO:0000256" key="1">
    <source>
        <dbReference type="SAM" id="MobiDB-lite"/>
    </source>
</evidence>
<sequence>MFAVEGAHPSQISACLASLSAAADPPHPFDNDIATSYRTSAIFSHRQFDTLPITQNGQDLVSAHQYLAEVDHGRQSKLLRAERTAVNRAGRRTTWNRRRTEKNFTTQGRQTPEPELDAAGRPQTAWIDDRKRWKAIGQLELGHSSKSFTDGGLLAAVVPPVASSR</sequence>
<gene>
    <name evidence="2" type="ORF">FJTKL_11980</name>
</gene>
<dbReference type="EMBL" id="JBAWTH010000005">
    <property type="protein sequence ID" value="KAL2291791.1"/>
    <property type="molecule type" value="Genomic_DNA"/>
</dbReference>
<evidence type="ECO:0000313" key="2">
    <source>
        <dbReference type="EMBL" id="KAL2291791.1"/>
    </source>
</evidence>
<evidence type="ECO:0000313" key="3">
    <source>
        <dbReference type="Proteomes" id="UP001600888"/>
    </source>
</evidence>
<comment type="caution">
    <text evidence="2">The sequence shown here is derived from an EMBL/GenBank/DDBJ whole genome shotgun (WGS) entry which is preliminary data.</text>
</comment>
<accession>A0ABR4FBC6</accession>
<keyword evidence="3" id="KW-1185">Reference proteome</keyword>
<name>A0ABR4FBC6_9PEZI</name>
<organism evidence="2 3">
    <name type="scientific">Diaporthe vaccinii</name>
    <dbReference type="NCBI Taxonomy" id="105482"/>
    <lineage>
        <taxon>Eukaryota</taxon>
        <taxon>Fungi</taxon>
        <taxon>Dikarya</taxon>
        <taxon>Ascomycota</taxon>
        <taxon>Pezizomycotina</taxon>
        <taxon>Sordariomycetes</taxon>
        <taxon>Sordariomycetidae</taxon>
        <taxon>Diaporthales</taxon>
        <taxon>Diaporthaceae</taxon>
        <taxon>Diaporthe</taxon>
        <taxon>Diaporthe eres species complex</taxon>
    </lineage>
</organism>
<reference evidence="2 3" key="1">
    <citation type="submission" date="2024-03" db="EMBL/GenBank/DDBJ databases">
        <title>A high-quality draft genome sequence of Diaporthe vaccinii, a causative agent of upright dieback and viscid rot disease in cranberry plants.</title>
        <authorList>
            <person name="Sarrasin M."/>
            <person name="Lang B.F."/>
            <person name="Burger G."/>
        </authorList>
    </citation>
    <scope>NUCLEOTIDE SEQUENCE [LARGE SCALE GENOMIC DNA]</scope>
    <source>
        <strain evidence="2 3">IS7</strain>
    </source>
</reference>
<protein>
    <submittedName>
        <fullName evidence="2">Uncharacterized protein</fullName>
    </submittedName>
</protein>